<dbReference type="InterPro" id="IPR016177">
    <property type="entry name" value="DNA-bd_dom_sf"/>
</dbReference>
<organism evidence="2 3">
    <name type="scientific">Arthrobacter alpinus</name>
    <dbReference type="NCBI Taxonomy" id="656366"/>
    <lineage>
        <taxon>Bacteria</taxon>
        <taxon>Bacillati</taxon>
        <taxon>Actinomycetota</taxon>
        <taxon>Actinomycetes</taxon>
        <taxon>Micrococcales</taxon>
        <taxon>Micrococcaceae</taxon>
        <taxon>Arthrobacter</taxon>
    </lineage>
</organism>
<reference evidence="2 3" key="1">
    <citation type="submission" date="2016-10" db="EMBL/GenBank/DDBJ databases">
        <authorList>
            <person name="de Groot N.N."/>
        </authorList>
    </citation>
    <scope>NUCLEOTIDE SEQUENCE [LARGE SCALE GENOMIC DNA]</scope>
    <source>
        <strain evidence="2 3">DSM 22274</strain>
    </source>
</reference>
<gene>
    <name evidence="2" type="ORF">SAMN04489740_2681</name>
</gene>
<protein>
    <submittedName>
        <fullName evidence="2">AP2 domain-containing protein</fullName>
    </submittedName>
</protein>
<sequence>MAKECSFDGCERVHESRGLCKSHAQQQREGRSLKPIHTKTSSKEVFFWERVEKSSGCWNWTGKKTTHGYGQMKHGGTVRAAHRYSWELAHGELDENLSIDHLCHNPPCVNPDHLRAVSHRSNMENRISSHSNSKSGVRGVMWDAEKKNWRARVASDGKKINVGRFSSLEEANAAALEVRAKLFEVTD</sequence>
<dbReference type="Gene3D" id="1.20.5.2050">
    <property type="match status" value="1"/>
</dbReference>
<dbReference type="AlphaFoldDB" id="A0A1H5LZ19"/>
<accession>A0A1H5LZ19</accession>
<dbReference type="Proteomes" id="UP000182725">
    <property type="component" value="Unassembled WGS sequence"/>
</dbReference>
<dbReference type="InterPro" id="IPR044925">
    <property type="entry name" value="His-Me_finger_sf"/>
</dbReference>
<dbReference type="EMBL" id="FNTV01000001">
    <property type="protein sequence ID" value="SEE82375.1"/>
    <property type="molecule type" value="Genomic_DNA"/>
</dbReference>
<dbReference type="SUPFAM" id="SSF54171">
    <property type="entry name" value="DNA-binding domain"/>
    <property type="match status" value="1"/>
</dbReference>
<dbReference type="Gene3D" id="3.90.75.20">
    <property type="match status" value="1"/>
</dbReference>
<name>A0A1H5LZ19_9MICC</name>
<dbReference type="GO" id="GO:0003677">
    <property type="term" value="F:DNA binding"/>
    <property type="evidence" value="ECO:0007669"/>
    <property type="project" value="InterPro"/>
</dbReference>
<evidence type="ECO:0000313" key="3">
    <source>
        <dbReference type="Proteomes" id="UP000182725"/>
    </source>
</evidence>
<dbReference type="InterPro" id="IPR003615">
    <property type="entry name" value="HNH_nuc"/>
</dbReference>
<evidence type="ECO:0000259" key="1">
    <source>
        <dbReference type="Pfam" id="PF13392"/>
    </source>
</evidence>
<dbReference type="SUPFAM" id="SSF54060">
    <property type="entry name" value="His-Me finger endonucleases"/>
    <property type="match status" value="1"/>
</dbReference>
<feature type="domain" description="HNH nuclease" evidence="1">
    <location>
        <begin position="79"/>
        <end position="123"/>
    </location>
</feature>
<proteinExistence type="predicted"/>
<evidence type="ECO:0000313" key="2">
    <source>
        <dbReference type="EMBL" id="SEE82375.1"/>
    </source>
</evidence>
<dbReference type="Pfam" id="PF13392">
    <property type="entry name" value="HNH_3"/>
    <property type="match status" value="1"/>
</dbReference>